<name>A0A9P4K6E3_9PLEO</name>
<feature type="non-terminal residue" evidence="2">
    <location>
        <position position="291"/>
    </location>
</feature>
<dbReference type="AlphaFoldDB" id="A0A9P4K6E3"/>
<evidence type="ECO:0000313" key="2">
    <source>
        <dbReference type="EMBL" id="KAF2262936.1"/>
    </source>
</evidence>
<evidence type="ECO:0000259" key="1">
    <source>
        <dbReference type="Pfam" id="PF06985"/>
    </source>
</evidence>
<dbReference type="InterPro" id="IPR010730">
    <property type="entry name" value="HET"/>
</dbReference>
<evidence type="ECO:0000313" key="3">
    <source>
        <dbReference type="Proteomes" id="UP000800093"/>
    </source>
</evidence>
<protein>
    <submittedName>
        <fullName evidence="2">HET-domain-containing protein</fullName>
    </submittedName>
</protein>
<accession>A0A9P4K6E3</accession>
<sequence>PDRILDIDPALEDMIILRDSQSSSGISGPYACLSHCWGGYQPLKTTKETLLIHMQGIHWERLPKTFQDAIAYARSLNINKIWIDSLCIIQDDMTDWAKQSALMAKIYRNAILTISATAAQGPNSGLFREQMEQDQPLLHRAWALQERLLSPRVLHFGATEIMWECMETSCCECGGEMYDFYLRDWEKKQLHPTTLVNSTASRTATGWRCLVYHYSMMRLTIPNDIFPAISGAAKVIAESLRQRGISSTYIAGMWKQSFIEECLWHTETDYLSLPLRRPLTYRAPTFSWASV</sequence>
<reference evidence="3" key="1">
    <citation type="journal article" date="2020" name="Stud. Mycol.">
        <title>101 Dothideomycetes genomes: A test case for predicting lifestyles and emergence of pathogens.</title>
        <authorList>
            <person name="Haridas S."/>
            <person name="Albert R."/>
            <person name="Binder M."/>
            <person name="Bloem J."/>
            <person name="LaButti K."/>
            <person name="Salamov A."/>
            <person name="Andreopoulos B."/>
            <person name="Baker S."/>
            <person name="Barry K."/>
            <person name="Bills G."/>
            <person name="Bluhm B."/>
            <person name="Cannon C."/>
            <person name="Castanera R."/>
            <person name="Culley D."/>
            <person name="Daum C."/>
            <person name="Ezra D."/>
            <person name="Gonzalez J."/>
            <person name="Henrissat B."/>
            <person name="Kuo A."/>
            <person name="Liang C."/>
            <person name="Lipzen A."/>
            <person name="Lutzoni F."/>
            <person name="Magnuson J."/>
            <person name="Mondo S."/>
            <person name="Nolan M."/>
            <person name="Ohm R."/>
            <person name="Pangilinan J."/>
            <person name="Park H.-J."/>
            <person name="Ramirez L."/>
            <person name="Alfaro M."/>
            <person name="Sun H."/>
            <person name="Tritt A."/>
            <person name="Yoshinaga Y."/>
            <person name="Zwiers L.-H."/>
            <person name="Turgeon B."/>
            <person name="Goodwin S."/>
            <person name="Spatafora J."/>
            <person name="Crous P."/>
            <person name="Grigoriev I."/>
        </authorList>
    </citation>
    <scope>NUCLEOTIDE SEQUENCE [LARGE SCALE GENOMIC DNA]</scope>
    <source>
        <strain evidence="3">CBS 304.66</strain>
    </source>
</reference>
<dbReference type="PANTHER" id="PTHR33112">
    <property type="entry name" value="DOMAIN PROTEIN, PUTATIVE-RELATED"/>
    <property type="match status" value="1"/>
</dbReference>
<feature type="domain" description="Heterokaryon incompatibility" evidence="1">
    <location>
        <begin position="30"/>
        <end position="136"/>
    </location>
</feature>
<proteinExistence type="predicted"/>
<dbReference type="Pfam" id="PF06985">
    <property type="entry name" value="HET"/>
    <property type="match status" value="1"/>
</dbReference>
<dbReference type="PANTHER" id="PTHR33112:SF9">
    <property type="entry name" value="HETEROKARYON INCOMPATIBILITY DOMAIN-CONTAINING PROTEIN"/>
    <property type="match status" value="1"/>
</dbReference>
<organism evidence="2 3">
    <name type="scientific">Lojkania enalia</name>
    <dbReference type="NCBI Taxonomy" id="147567"/>
    <lineage>
        <taxon>Eukaryota</taxon>
        <taxon>Fungi</taxon>
        <taxon>Dikarya</taxon>
        <taxon>Ascomycota</taxon>
        <taxon>Pezizomycotina</taxon>
        <taxon>Dothideomycetes</taxon>
        <taxon>Pleosporomycetidae</taxon>
        <taxon>Pleosporales</taxon>
        <taxon>Pleosporales incertae sedis</taxon>
        <taxon>Lojkania</taxon>
    </lineage>
</organism>
<comment type="caution">
    <text evidence="2">The sequence shown here is derived from an EMBL/GenBank/DDBJ whole genome shotgun (WGS) entry which is preliminary data.</text>
</comment>
<gene>
    <name evidence="2" type="ORF">CC78DRAFT_437470</name>
</gene>
<dbReference type="OrthoDB" id="5362512at2759"/>
<feature type="non-terminal residue" evidence="2">
    <location>
        <position position="1"/>
    </location>
</feature>
<dbReference type="Proteomes" id="UP000800093">
    <property type="component" value="Unassembled WGS sequence"/>
</dbReference>
<keyword evidence="3" id="KW-1185">Reference proteome</keyword>
<dbReference type="EMBL" id="ML986634">
    <property type="protein sequence ID" value="KAF2262936.1"/>
    <property type="molecule type" value="Genomic_DNA"/>
</dbReference>